<evidence type="ECO:0000313" key="3">
    <source>
        <dbReference type="Proteomes" id="UP001341281"/>
    </source>
</evidence>
<keyword evidence="3" id="KW-1185">Reference proteome</keyword>
<protein>
    <recommendedName>
        <fullName evidence="1">Reverse transcriptase Ty1/copia-type domain-containing protein</fullName>
    </recommendedName>
</protein>
<accession>A0AAQ3UV56</accession>
<dbReference type="PANTHER" id="PTHR11439">
    <property type="entry name" value="GAG-POL-RELATED RETROTRANSPOSON"/>
    <property type="match status" value="1"/>
</dbReference>
<dbReference type="InterPro" id="IPR043502">
    <property type="entry name" value="DNA/RNA_pol_sf"/>
</dbReference>
<dbReference type="Proteomes" id="UP001341281">
    <property type="component" value="Chromosome 10"/>
</dbReference>
<gene>
    <name evidence="2" type="ORF">U9M48_042607</name>
</gene>
<evidence type="ECO:0000313" key="2">
    <source>
        <dbReference type="EMBL" id="WVZ97042.1"/>
    </source>
</evidence>
<dbReference type="InterPro" id="IPR013103">
    <property type="entry name" value="RVT_2"/>
</dbReference>
<dbReference type="EMBL" id="CP144754">
    <property type="protein sequence ID" value="WVZ97042.1"/>
    <property type="molecule type" value="Genomic_DNA"/>
</dbReference>
<dbReference type="PANTHER" id="PTHR11439:SF524">
    <property type="entry name" value="RNA-DIRECTED DNA POLYMERASE, PROTEIN KINASE RLK-PELLE-DLSV FAMILY"/>
    <property type="match status" value="1"/>
</dbReference>
<dbReference type="CDD" id="cd09272">
    <property type="entry name" value="RNase_HI_RT_Ty1"/>
    <property type="match status" value="1"/>
</dbReference>
<dbReference type="SUPFAM" id="SSF56672">
    <property type="entry name" value="DNA/RNA polymerases"/>
    <property type="match status" value="1"/>
</dbReference>
<dbReference type="Pfam" id="PF07727">
    <property type="entry name" value="RVT_2"/>
    <property type="match status" value="1"/>
</dbReference>
<name>A0AAQ3UV56_PASNO</name>
<feature type="domain" description="Reverse transcriptase Ty1/copia-type" evidence="1">
    <location>
        <begin position="7"/>
        <end position="207"/>
    </location>
</feature>
<reference evidence="2 3" key="1">
    <citation type="submission" date="2024-02" db="EMBL/GenBank/DDBJ databases">
        <title>High-quality chromosome-scale genome assembly of Pensacola bahiagrass (Paspalum notatum Flugge var. saurae).</title>
        <authorList>
            <person name="Vega J.M."/>
            <person name="Podio M."/>
            <person name="Orjuela J."/>
            <person name="Siena L.A."/>
            <person name="Pessino S.C."/>
            <person name="Combes M.C."/>
            <person name="Mariac C."/>
            <person name="Albertini E."/>
            <person name="Pupilli F."/>
            <person name="Ortiz J.P.A."/>
            <person name="Leblanc O."/>
        </authorList>
    </citation>
    <scope>NUCLEOTIDE SEQUENCE [LARGE SCALE GENOMIC DNA]</scope>
    <source>
        <strain evidence="2">R1</strain>
        <tissue evidence="2">Leaf</tissue>
    </source>
</reference>
<proteinExistence type="predicted"/>
<organism evidence="2 3">
    <name type="scientific">Paspalum notatum var. saurae</name>
    <dbReference type="NCBI Taxonomy" id="547442"/>
    <lineage>
        <taxon>Eukaryota</taxon>
        <taxon>Viridiplantae</taxon>
        <taxon>Streptophyta</taxon>
        <taxon>Embryophyta</taxon>
        <taxon>Tracheophyta</taxon>
        <taxon>Spermatophyta</taxon>
        <taxon>Magnoliopsida</taxon>
        <taxon>Liliopsida</taxon>
        <taxon>Poales</taxon>
        <taxon>Poaceae</taxon>
        <taxon>PACMAD clade</taxon>
        <taxon>Panicoideae</taxon>
        <taxon>Andropogonodae</taxon>
        <taxon>Paspaleae</taxon>
        <taxon>Paspalinae</taxon>
        <taxon>Paspalum</taxon>
    </lineage>
</organism>
<sequence>MTEEYQALIDNNTWRNVVTGKWIFKHKFHANGSLARHKARWVVRGFSRRHGIDYDETFSPVVKPATIRVVLGIAVSRREECFSSRQLGGIYRQQPPGFIDPTAPNHVCLLRKSLYGLKRAPGRGTGISSRIFGALVLLRRPRTPPSSCTRRAAILPIYLLYVDDIILTASSYALLRSRLYLHSEFAMTDLGALHHFLGISVTRSSDGFFGDAPWTYYGARAWPSLSRYRWSFGCRPFEYRGLAGALRHSTRPDIAYAVRQVRLFMHDPREPHLALIKRICAMSRALFPRIFSAVLNCILDAGGAGCPDSRRSTSGYCVFLGDNLVSWSSKRRITVSRSGCSCRCRELLATSTSCRASCLYCFATIVYRDNVSAVYMTGNPVHHRRTKHIEIDIHFVCEKVALGQVRVLHVPSSHQFADIMTKGLHRTVVCEFRSGLCVRDPPAATAGGY</sequence>
<evidence type="ECO:0000259" key="1">
    <source>
        <dbReference type="Pfam" id="PF07727"/>
    </source>
</evidence>
<dbReference type="AlphaFoldDB" id="A0AAQ3UV56"/>